<sequence length="466" mass="53388">MDVLSYQLEDADQFWDELNDISSWECRSNWTISQALRAYLRLAAMYMDQYLVSDEDLTKCIHELILSNVFARNRAYARRILISILTLEDELDIATKTLIGAVLLMDGRRHTSTLEMLEEEEASQKVIDTLWDDRHSSPRLHRLFLELLYEMCRVQKLRLSDLDTIREDFFDFLFMTVEKSGDDSDPYNLAVMKVLLALNEQYMIAELSAQEGQQSIVNKMFKVLKNRADQYRTFGENLVFLFNRGADVVLQLMMMKVFYLIFTTPETYEYIYLNDLKVLLSVIVRELNDLSCEEEKLRHTYLRILHPLLQNTQLKQEEYKRDQLVAVLESLASEDVSVGPLGEQDNTTQRLSRRCLGVPWLDYTTPVSTGVSTPILELTPATTISEPENSAGQNGPGGIAGATAGIITPVSSEPLPKKSTFLGLPKKKPPPRPSPRKLINLSIRNTSAYDVASVHDHHHSHHHNHH</sequence>
<dbReference type="GO" id="GO:0030479">
    <property type="term" value="C:actin cortical patch"/>
    <property type="evidence" value="ECO:0007669"/>
    <property type="project" value="TreeGrafter"/>
</dbReference>
<dbReference type="GO" id="GO:0051666">
    <property type="term" value="P:actin cortical patch localization"/>
    <property type="evidence" value="ECO:0007669"/>
    <property type="project" value="TreeGrafter"/>
</dbReference>
<dbReference type="GO" id="GO:0006897">
    <property type="term" value="P:endocytosis"/>
    <property type="evidence" value="ECO:0007669"/>
    <property type="project" value="TreeGrafter"/>
</dbReference>
<dbReference type="AlphaFoldDB" id="A0A060T7L9"/>
<dbReference type="Pfam" id="PF09431">
    <property type="entry name" value="SPIN90_LRD"/>
    <property type="match status" value="1"/>
</dbReference>
<dbReference type="GO" id="GO:0000147">
    <property type="term" value="P:actin cortical patch assembly"/>
    <property type="evidence" value="ECO:0007669"/>
    <property type="project" value="TreeGrafter"/>
</dbReference>
<accession>A0A060T7L9</accession>
<proteinExistence type="predicted"/>
<protein>
    <submittedName>
        <fullName evidence="3">ARAD1D00506p</fullName>
    </submittedName>
</protein>
<feature type="region of interest" description="Disordered" evidence="1">
    <location>
        <begin position="410"/>
        <end position="438"/>
    </location>
</feature>
<name>A0A060T7L9_BLAAD</name>
<organism evidence="3">
    <name type="scientific">Blastobotrys adeninivorans</name>
    <name type="common">Yeast</name>
    <name type="synonym">Arxula adeninivorans</name>
    <dbReference type="NCBI Taxonomy" id="409370"/>
    <lineage>
        <taxon>Eukaryota</taxon>
        <taxon>Fungi</taxon>
        <taxon>Dikarya</taxon>
        <taxon>Ascomycota</taxon>
        <taxon>Saccharomycotina</taxon>
        <taxon>Dipodascomycetes</taxon>
        <taxon>Dipodascales</taxon>
        <taxon>Trichomonascaceae</taxon>
        <taxon>Blastobotrys</taxon>
    </lineage>
</organism>
<dbReference type="EMBL" id="HG937694">
    <property type="protein sequence ID" value="CDP36958.1"/>
    <property type="molecule type" value="Genomic_DNA"/>
</dbReference>
<reference evidence="3" key="2">
    <citation type="submission" date="2014-06" db="EMBL/GenBank/DDBJ databases">
        <title>The complete genome of Blastobotrys (Arxula) adeninivorans LS3 - a yeast of biotechnological interest.</title>
        <authorList>
            <person name="Kunze G."/>
            <person name="Gaillardin C."/>
            <person name="Czernicka M."/>
            <person name="Durrens P."/>
            <person name="Martin T."/>
            <person name="Boer E."/>
            <person name="Gabaldon T."/>
            <person name="Cruz J."/>
            <person name="Talla E."/>
            <person name="Marck C."/>
            <person name="Goffeau A."/>
            <person name="Barbe V."/>
            <person name="Baret P."/>
            <person name="Baronian K."/>
            <person name="Beier S."/>
            <person name="Bleykasten C."/>
            <person name="Bode R."/>
            <person name="Casaregola S."/>
            <person name="Despons L."/>
            <person name="Fairhead C."/>
            <person name="Giersberg M."/>
            <person name="Gierski P."/>
            <person name="Hahnel U."/>
            <person name="Hartmann A."/>
            <person name="Jankowska D."/>
            <person name="Jubin C."/>
            <person name="Jung P."/>
            <person name="Lafontaine I."/>
            <person name="Leh-Louis V."/>
            <person name="Lemaire M."/>
            <person name="Marcet-Houben M."/>
            <person name="Mascher M."/>
            <person name="Morel G."/>
            <person name="Richard G.-F."/>
            <person name="Riechen J."/>
            <person name="Sacerdot C."/>
            <person name="Sarkar A."/>
            <person name="Savel G."/>
            <person name="Schacherer J."/>
            <person name="Sherman D."/>
            <person name="Straub M.-L."/>
            <person name="Stein N."/>
            <person name="Thierry A."/>
            <person name="Trautwein-Schult A."/>
            <person name="Westhof E."/>
            <person name="Worch S."/>
            <person name="Dujon B."/>
            <person name="Souciet J.-L."/>
            <person name="Wincker P."/>
            <person name="Scholz U."/>
            <person name="Neuveglise N."/>
        </authorList>
    </citation>
    <scope>NUCLEOTIDE SEQUENCE</scope>
    <source>
        <strain evidence="3">LS3</strain>
    </source>
</reference>
<gene>
    <name evidence="3" type="ORF">GNLVRS02_ARAD1D00506g</name>
</gene>
<dbReference type="PhylomeDB" id="A0A060T7L9"/>
<dbReference type="PANTHER" id="PTHR13357:SF1">
    <property type="entry name" value="NCK-INTERACTING PROTEIN WITH SH3 DOMAIN"/>
    <property type="match status" value="1"/>
</dbReference>
<reference evidence="3" key="1">
    <citation type="submission" date="2014-02" db="EMBL/GenBank/DDBJ databases">
        <authorList>
            <person name="Genoscope - CEA"/>
        </authorList>
    </citation>
    <scope>NUCLEOTIDE SEQUENCE</scope>
    <source>
        <strain evidence="3">LS3</strain>
    </source>
</reference>
<evidence type="ECO:0000256" key="1">
    <source>
        <dbReference type="SAM" id="MobiDB-lite"/>
    </source>
</evidence>
<dbReference type="PANTHER" id="PTHR13357">
    <property type="entry name" value="SH3 ADAPTER PROTEIN SPIN90 NCK INTERACTING PROTEIN WITH SH3 DOMAIN"/>
    <property type="match status" value="1"/>
</dbReference>
<evidence type="ECO:0000313" key="3">
    <source>
        <dbReference type="EMBL" id="CDP36958.1"/>
    </source>
</evidence>
<feature type="domain" description="SPIN90/Ldb17 leucine-rich" evidence="2">
    <location>
        <begin position="185"/>
        <end position="324"/>
    </location>
</feature>
<evidence type="ECO:0000259" key="2">
    <source>
        <dbReference type="Pfam" id="PF09431"/>
    </source>
</evidence>
<dbReference type="InterPro" id="IPR018556">
    <property type="entry name" value="SPIN90/Ldb17_LRD"/>
</dbReference>
<dbReference type="InterPro" id="IPR030125">
    <property type="entry name" value="SPIN90/Ldb17"/>
</dbReference>
<dbReference type="GO" id="GO:0071933">
    <property type="term" value="F:Arp2/3 complex binding"/>
    <property type="evidence" value="ECO:0007669"/>
    <property type="project" value="TreeGrafter"/>
</dbReference>
<feature type="region of interest" description="Disordered" evidence="1">
    <location>
        <begin position="385"/>
        <end position="404"/>
    </location>
</feature>